<evidence type="ECO:0000313" key="2">
    <source>
        <dbReference type="Proteomes" id="UP000032360"/>
    </source>
</evidence>
<dbReference type="AlphaFoldDB" id="A0A0D8HD85"/>
<evidence type="ECO:0000313" key="1">
    <source>
        <dbReference type="EMBL" id="KJF15777.1"/>
    </source>
</evidence>
<name>A0A0D8HD85_9ACTN</name>
<gene>
    <name evidence="1" type="ORF">AXFE_33820</name>
</gene>
<protein>
    <submittedName>
        <fullName evidence="1">Uncharacterized protein</fullName>
    </submittedName>
</protein>
<dbReference type="Proteomes" id="UP000032360">
    <property type="component" value="Unassembled WGS sequence"/>
</dbReference>
<organism evidence="1 2">
    <name type="scientific">Acidithrix ferrooxidans</name>
    <dbReference type="NCBI Taxonomy" id="1280514"/>
    <lineage>
        <taxon>Bacteria</taxon>
        <taxon>Bacillati</taxon>
        <taxon>Actinomycetota</taxon>
        <taxon>Acidimicrobiia</taxon>
        <taxon>Acidimicrobiales</taxon>
        <taxon>Acidimicrobiaceae</taxon>
        <taxon>Acidithrix</taxon>
    </lineage>
</organism>
<accession>A0A0D8HD85</accession>
<keyword evidence="2" id="KW-1185">Reference proteome</keyword>
<reference evidence="1 2" key="1">
    <citation type="submission" date="2015-01" db="EMBL/GenBank/DDBJ databases">
        <title>Draft genome of the acidophilic iron oxidizer Acidithrix ferrooxidans strain Py-F3.</title>
        <authorList>
            <person name="Poehlein A."/>
            <person name="Eisen S."/>
            <person name="Schloemann M."/>
            <person name="Johnson B.D."/>
            <person name="Daniel R."/>
            <person name="Muehling M."/>
        </authorList>
    </citation>
    <scope>NUCLEOTIDE SEQUENCE [LARGE SCALE GENOMIC DNA]</scope>
    <source>
        <strain evidence="1 2">Py-F3</strain>
    </source>
</reference>
<comment type="caution">
    <text evidence="1">The sequence shown here is derived from an EMBL/GenBank/DDBJ whole genome shotgun (WGS) entry which is preliminary data.</text>
</comment>
<proteinExistence type="predicted"/>
<dbReference type="EMBL" id="JXYS01000123">
    <property type="protein sequence ID" value="KJF15777.1"/>
    <property type="molecule type" value="Genomic_DNA"/>
</dbReference>
<sequence length="67" mass="7412">MMRNILRTLHSTPNFVTSDCPNRTHSEIPSEEGLIRNVDGAISHAGLSAENGFVSSVQRVKIDVLHR</sequence>